<feature type="region of interest" description="Disordered" evidence="1">
    <location>
        <begin position="1"/>
        <end position="22"/>
    </location>
</feature>
<protein>
    <submittedName>
        <fullName evidence="2">Uncharacterized protein</fullName>
    </submittedName>
</protein>
<keyword evidence="3" id="KW-1185">Reference proteome</keyword>
<evidence type="ECO:0000256" key="1">
    <source>
        <dbReference type="SAM" id="MobiDB-lite"/>
    </source>
</evidence>
<dbReference type="AlphaFoldDB" id="A0A5B7I4Q2"/>
<organism evidence="2 3">
    <name type="scientific">Portunus trituberculatus</name>
    <name type="common">Swimming crab</name>
    <name type="synonym">Neptunus trituberculatus</name>
    <dbReference type="NCBI Taxonomy" id="210409"/>
    <lineage>
        <taxon>Eukaryota</taxon>
        <taxon>Metazoa</taxon>
        <taxon>Ecdysozoa</taxon>
        <taxon>Arthropoda</taxon>
        <taxon>Crustacea</taxon>
        <taxon>Multicrustacea</taxon>
        <taxon>Malacostraca</taxon>
        <taxon>Eumalacostraca</taxon>
        <taxon>Eucarida</taxon>
        <taxon>Decapoda</taxon>
        <taxon>Pleocyemata</taxon>
        <taxon>Brachyura</taxon>
        <taxon>Eubrachyura</taxon>
        <taxon>Portunoidea</taxon>
        <taxon>Portunidae</taxon>
        <taxon>Portuninae</taxon>
        <taxon>Portunus</taxon>
    </lineage>
</organism>
<accession>A0A5B7I4Q2</accession>
<proteinExistence type="predicted"/>
<feature type="compositionally biased region" description="Polar residues" evidence="1">
    <location>
        <begin position="8"/>
        <end position="22"/>
    </location>
</feature>
<dbReference type="EMBL" id="VSRR010042080">
    <property type="protein sequence ID" value="MPC75888.1"/>
    <property type="molecule type" value="Genomic_DNA"/>
</dbReference>
<evidence type="ECO:0000313" key="2">
    <source>
        <dbReference type="EMBL" id="MPC75888.1"/>
    </source>
</evidence>
<comment type="caution">
    <text evidence="2">The sequence shown here is derived from an EMBL/GenBank/DDBJ whole genome shotgun (WGS) entry which is preliminary data.</text>
</comment>
<evidence type="ECO:0000313" key="3">
    <source>
        <dbReference type="Proteomes" id="UP000324222"/>
    </source>
</evidence>
<reference evidence="2 3" key="1">
    <citation type="submission" date="2019-05" db="EMBL/GenBank/DDBJ databases">
        <title>Another draft genome of Portunus trituberculatus and its Hox gene families provides insights of decapod evolution.</title>
        <authorList>
            <person name="Jeong J.-H."/>
            <person name="Song I."/>
            <person name="Kim S."/>
            <person name="Choi T."/>
            <person name="Kim D."/>
            <person name="Ryu S."/>
            <person name="Kim W."/>
        </authorList>
    </citation>
    <scope>NUCLEOTIDE SEQUENCE [LARGE SCALE GENOMIC DNA]</scope>
    <source>
        <tissue evidence="2">Muscle</tissue>
    </source>
</reference>
<name>A0A5B7I4Q2_PORTR</name>
<sequence>MRAGLSTHHASPQCQDSLQLNDPFTDPPLLRSNHRITSRRTARPYLVSEAMVGWRWWRKRELKCL</sequence>
<dbReference type="Proteomes" id="UP000324222">
    <property type="component" value="Unassembled WGS sequence"/>
</dbReference>
<gene>
    <name evidence="2" type="ORF">E2C01_070285</name>
</gene>